<evidence type="ECO:0000256" key="1">
    <source>
        <dbReference type="ARBA" id="ARBA00004418"/>
    </source>
</evidence>
<dbReference type="InterPro" id="IPR036732">
    <property type="entry name" value="AFP_Neu5c_C_sf"/>
</dbReference>
<comment type="subcellular location">
    <subcellularLocation>
        <location evidence="1">Periplasm</location>
    </subcellularLocation>
</comment>
<dbReference type="Proteomes" id="UP000000445">
    <property type="component" value="Chromosome"/>
</dbReference>
<dbReference type="SUPFAM" id="SSF51269">
    <property type="entry name" value="AFP III-like domain"/>
    <property type="match status" value="1"/>
</dbReference>
<dbReference type="PANTHER" id="PTHR36307">
    <property type="entry name" value="FLAGELLA BASAL BODY P-RING FORMATION PROTEIN FLGA"/>
    <property type="match status" value="1"/>
</dbReference>
<dbReference type="InterPro" id="IPR013974">
    <property type="entry name" value="SAF"/>
</dbReference>
<dbReference type="Pfam" id="PF21610">
    <property type="entry name" value="FlgA_N"/>
    <property type="match status" value="1"/>
</dbReference>
<dbReference type="GO" id="GO:0042597">
    <property type="term" value="C:periplasmic space"/>
    <property type="evidence" value="ECO:0007669"/>
    <property type="project" value="UniProtKB-SubCell"/>
</dbReference>
<dbReference type="InterPro" id="IPR017585">
    <property type="entry name" value="SAF_FlgA"/>
</dbReference>
<dbReference type="InterPro" id="IPR039246">
    <property type="entry name" value="Flagellar_FlgA"/>
</dbReference>
<dbReference type="Pfam" id="PF22438">
    <property type="entry name" value="FlgA_HD-like"/>
    <property type="match status" value="1"/>
</dbReference>
<reference evidence="5 6" key="1">
    <citation type="journal article" date="2009" name="Biosci. Biotechnol. Biochem.">
        <title>WeGAS: a web-based microbial genome annotation system.</title>
        <authorList>
            <person name="Lee D."/>
            <person name="Seo H."/>
            <person name="Park C."/>
            <person name="Park K."/>
        </authorList>
    </citation>
    <scope>NUCLEOTIDE SEQUENCE [LARGE SCALE GENOMIC DNA]</scope>
    <source>
        <strain evidence="6">ATCC 49049 / DSM 4359 / NBRC 107923 / NS-E</strain>
    </source>
</reference>
<keyword evidence="5" id="KW-0282">Flagellum</keyword>
<name>B9K8L7_THENN</name>
<dbReference type="Gene3D" id="3.10.129.70">
    <property type="match status" value="1"/>
</dbReference>
<evidence type="ECO:0000313" key="5">
    <source>
        <dbReference type="EMBL" id="ACM23300.1"/>
    </source>
</evidence>
<organism evidence="5 6">
    <name type="scientific">Thermotoga neapolitana (strain ATCC 49049 / DSM 4359 / NBRC 107923 / NS-E)</name>
    <dbReference type="NCBI Taxonomy" id="309803"/>
    <lineage>
        <taxon>Bacteria</taxon>
        <taxon>Thermotogati</taxon>
        <taxon>Thermotogota</taxon>
        <taxon>Thermotogae</taxon>
        <taxon>Thermotogales</taxon>
        <taxon>Thermotogaceae</taxon>
        <taxon>Thermotoga</taxon>
    </lineage>
</organism>
<dbReference type="Pfam" id="PF13144">
    <property type="entry name" value="ChapFlgA"/>
    <property type="match status" value="1"/>
</dbReference>
<dbReference type="EMBL" id="CP000916">
    <property type="protein sequence ID" value="ACM23300.1"/>
    <property type="molecule type" value="Genomic_DNA"/>
</dbReference>
<dbReference type="HOGENOM" id="CLU_969542_0_0_0"/>
<evidence type="ECO:0000256" key="2">
    <source>
        <dbReference type="ARBA" id="ARBA00022729"/>
    </source>
</evidence>
<dbReference type="eggNOG" id="COG1261">
    <property type="taxonomic scope" value="Bacteria"/>
</dbReference>
<protein>
    <submittedName>
        <fullName evidence="5">Flagellar protein FlgA</fullName>
    </submittedName>
</protein>
<proteinExistence type="predicted"/>
<dbReference type="RefSeq" id="WP_015919615.1">
    <property type="nucleotide sequence ID" value="NC_011978.1"/>
</dbReference>
<keyword evidence="3" id="KW-0574">Periplasm</keyword>
<evidence type="ECO:0000259" key="4">
    <source>
        <dbReference type="SMART" id="SM00858"/>
    </source>
</evidence>
<keyword evidence="5" id="KW-0966">Cell projection</keyword>
<dbReference type="KEGG" id="tna:CTN_1124"/>
<dbReference type="PANTHER" id="PTHR36307:SF1">
    <property type="entry name" value="FLAGELLA BASAL BODY P-RING FORMATION PROTEIN FLGA"/>
    <property type="match status" value="1"/>
</dbReference>
<keyword evidence="5" id="KW-0969">Cilium</keyword>
<dbReference type="CDD" id="cd11614">
    <property type="entry name" value="SAF_CpaB_FlgA_like"/>
    <property type="match status" value="1"/>
</dbReference>
<evidence type="ECO:0000313" key="6">
    <source>
        <dbReference type="Proteomes" id="UP000000445"/>
    </source>
</evidence>
<dbReference type="Gene3D" id="3.90.1210.10">
    <property type="entry name" value="Antifreeze-like/N-acetylneuraminic acid synthase C-terminal domain"/>
    <property type="match status" value="1"/>
</dbReference>
<dbReference type="AlphaFoldDB" id="B9K8L7"/>
<evidence type="ECO:0000256" key="3">
    <source>
        <dbReference type="ARBA" id="ARBA00022764"/>
    </source>
</evidence>
<sequence>MRFFLILLTFLSSFLFSETFTLKETLLATPGVLSLNDLTVEKIDTDKDLMVLLPGFEYLISQSFLKIRFPEHEFTGPDQIRITVKGPDEIRKVVHEEIEKKVGVKDFEAFVVKTFGKFPQDLNLSYVRVTRISKNLINVFLKFTDGSYVTLNVVLKKERNVVVLKRNINVGDVIKEDFVTVEERDIFEINGEPFYNVSEVVGMVSKRYLRSGTVLTKNMLEHPPDVVKGQIVPAYVDLGSIKVSTFVEILENGHLGETVKAMNVESRKYVFGRVEKGPVLRILGVTE</sequence>
<dbReference type="NCBIfam" id="TIGR03170">
    <property type="entry name" value="flgA_cterm"/>
    <property type="match status" value="1"/>
</dbReference>
<keyword evidence="2" id="KW-0732">Signal</keyword>
<feature type="domain" description="SAF" evidence="4">
    <location>
        <begin position="159"/>
        <end position="221"/>
    </location>
</feature>
<keyword evidence="6" id="KW-1185">Reference proteome</keyword>
<gene>
    <name evidence="5" type="ordered locus">CTN_1124</name>
</gene>
<dbReference type="SMART" id="SM00858">
    <property type="entry name" value="SAF"/>
    <property type="match status" value="1"/>
</dbReference>
<dbReference type="InterPro" id="IPR049335">
    <property type="entry name" value="FlgA-like_N"/>
</dbReference>
<dbReference type="InterPro" id="IPR055165">
    <property type="entry name" value="FlgA_HD-like"/>
</dbReference>
<dbReference type="STRING" id="309803.CTN_1124"/>
<dbReference type="GO" id="GO:0044780">
    <property type="term" value="P:bacterial-type flagellum assembly"/>
    <property type="evidence" value="ECO:0007669"/>
    <property type="project" value="InterPro"/>
</dbReference>
<dbReference type="Gene3D" id="2.30.30.760">
    <property type="match status" value="1"/>
</dbReference>
<accession>B9K8L7</accession>